<keyword evidence="5" id="KW-1185">Reference proteome</keyword>
<feature type="chain" id="PRO_5045943353" evidence="3">
    <location>
        <begin position="20"/>
        <end position="116"/>
    </location>
</feature>
<name>A0ABP6R1S1_9ACTN</name>
<accession>A0ABP6R1S1</accession>
<dbReference type="Proteomes" id="UP001500728">
    <property type="component" value="Unassembled WGS sequence"/>
</dbReference>
<evidence type="ECO:0000313" key="5">
    <source>
        <dbReference type="Proteomes" id="UP001500728"/>
    </source>
</evidence>
<dbReference type="EMBL" id="BAAAUW010000027">
    <property type="protein sequence ID" value="GAA3271566.1"/>
    <property type="molecule type" value="Genomic_DNA"/>
</dbReference>
<feature type="compositionally biased region" description="Basic residues" evidence="1">
    <location>
        <begin position="103"/>
        <end position="116"/>
    </location>
</feature>
<protein>
    <submittedName>
        <fullName evidence="4">Uncharacterized protein</fullName>
    </submittedName>
</protein>
<organism evidence="4 5">
    <name type="scientific">Streptomyces labedae</name>
    <dbReference type="NCBI Taxonomy" id="285569"/>
    <lineage>
        <taxon>Bacteria</taxon>
        <taxon>Bacillati</taxon>
        <taxon>Actinomycetota</taxon>
        <taxon>Actinomycetes</taxon>
        <taxon>Kitasatosporales</taxon>
        <taxon>Streptomycetaceae</taxon>
        <taxon>Streptomyces</taxon>
    </lineage>
</organism>
<keyword evidence="2" id="KW-0812">Transmembrane</keyword>
<feature type="signal peptide" evidence="3">
    <location>
        <begin position="1"/>
        <end position="19"/>
    </location>
</feature>
<feature type="transmembrane region" description="Helical" evidence="2">
    <location>
        <begin position="50"/>
        <end position="72"/>
    </location>
</feature>
<comment type="caution">
    <text evidence="4">The sequence shown here is derived from an EMBL/GenBank/DDBJ whole genome shotgun (WGS) entry which is preliminary data.</text>
</comment>
<evidence type="ECO:0000256" key="2">
    <source>
        <dbReference type="SAM" id="Phobius"/>
    </source>
</evidence>
<evidence type="ECO:0000256" key="1">
    <source>
        <dbReference type="SAM" id="MobiDB-lite"/>
    </source>
</evidence>
<reference evidence="5" key="1">
    <citation type="journal article" date="2019" name="Int. J. Syst. Evol. Microbiol.">
        <title>The Global Catalogue of Microorganisms (GCM) 10K type strain sequencing project: providing services to taxonomists for standard genome sequencing and annotation.</title>
        <authorList>
            <consortium name="The Broad Institute Genomics Platform"/>
            <consortium name="The Broad Institute Genome Sequencing Center for Infectious Disease"/>
            <person name="Wu L."/>
            <person name="Ma J."/>
        </authorList>
    </citation>
    <scope>NUCLEOTIDE SEQUENCE [LARGE SCALE GENOMIC DNA]</scope>
    <source>
        <strain evidence="5">JCM 9381</strain>
    </source>
</reference>
<sequence>MGTMLLPALLLVLATGAFAAVAVVENFSGSPEYAVEIFGNQIATLTAPGLFLSGVGLTLIFCLGLTMLVAGLKRRRRVHRVPTSAPAPQVTGEGEKVRPQPSRLRHRRRGRHIFGH</sequence>
<keyword evidence="3" id="KW-0732">Signal</keyword>
<evidence type="ECO:0000313" key="4">
    <source>
        <dbReference type="EMBL" id="GAA3271566.1"/>
    </source>
</evidence>
<evidence type="ECO:0000256" key="3">
    <source>
        <dbReference type="SAM" id="SignalP"/>
    </source>
</evidence>
<keyword evidence="2" id="KW-0472">Membrane</keyword>
<feature type="region of interest" description="Disordered" evidence="1">
    <location>
        <begin position="80"/>
        <end position="116"/>
    </location>
</feature>
<proteinExistence type="predicted"/>
<keyword evidence="2" id="KW-1133">Transmembrane helix</keyword>
<gene>
    <name evidence="4" type="ORF">GCM10010469_48820</name>
</gene>